<dbReference type="RefSeq" id="WP_106268512.1">
    <property type="nucleotide sequence ID" value="NZ_PVTQ01000026.1"/>
</dbReference>
<dbReference type="InterPro" id="IPR018247">
    <property type="entry name" value="EF_Hand_1_Ca_BS"/>
</dbReference>
<dbReference type="PROSITE" id="PS00018">
    <property type="entry name" value="EF_HAND_1"/>
    <property type="match status" value="2"/>
</dbReference>
<dbReference type="EMBL" id="PVTQ01000026">
    <property type="protein sequence ID" value="PRY84298.1"/>
    <property type="molecule type" value="Genomic_DNA"/>
</dbReference>
<dbReference type="SUPFAM" id="SSF47473">
    <property type="entry name" value="EF-hand"/>
    <property type="match status" value="1"/>
</dbReference>
<dbReference type="OrthoDB" id="7631435at2"/>
<evidence type="ECO:0000256" key="2">
    <source>
        <dbReference type="SAM" id="SignalP"/>
    </source>
</evidence>
<proteinExistence type="predicted"/>
<evidence type="ECO:0000259" key="3">
    <source>
        <dbReference type="PROSITE" id="PS50222"/>
    </source>
</evidence>
<dbReference type="InterPro" id="IPR002048">
    <property type="entry name" value="EF_hand_dom"/>
</dbReference>
<accession>A0A2T0WC75</accession>
<dbReference type="Gene3D" id="1.10.238.10">
    <property type="entry name" value="EF-hand"/>
    <property type="match status" value="2"/>
</dbReference>
<dbReference type="InterPro" id="IPR011992">
    <property type="entry name" value="EF-hand-dom_pair"/>
</dbReference>
<evidence type="ECO:0000313" key="5">
    <source>
        <dbReference type="Proteomes" id="UP000238392"/>
    </source>
</evidence>
<feature type="chain" id="PRO_5015406836" evidence="2">
    <location>
        <begin position="22"/>
        <end position="146"/>
    </location>
</feature>
<name>A0A2T0WC75_9RHOB</name>
<evidence type="ECO:0000313" key="4">
    <source>
        <dbReference type="EMBL" id="PRY84298.1"/>
    </source>
</evidence>
<feature type="domain" description="EF-hand" evidence="3">
    <location>
        <begin position="43"/>
        <end position="78"/>
    </location>
</feature>
<keyword evidence="2" id="KW-0732">Signal</keyword>
<dbReference type="Proteomes" id="UP000238392">
    <property type="component" value="Unassembled WGS sequence"/>
</dbReference>
<organism evidence="4 5">
    <name type="scientific">Donghicola tyrosinivorans</name>
    <dbReference type="NCBI Taxonomy" id="1652492"/>
    <lineage>
        <taxon>Bacteria</taxon>
        <taxon>Pseudomonadati</taxon>
        <taxon>Pseudomonadota</taxon>
        <taxon>Alphaproteobacteria</taxon>
        <taxon>Rhodobacterales</taxon>
        <taxon>Roseobacteraceae</taxon>
        <taxon>Donghicola</taxon>
    </lineage>
</organism>
<reference evidence="4 5" key="1">
    <citation type="submission" date="2018-03" db="EMBL/GenBank/DDBJ databases">
        <title>Genomic Encyclopedia of Archaeal and Bacterial Type Strains, Phase II (KMG-II): from individual species to whole genera.</title>
        <authorList>
            <person name="Goeker M."/>
        </authorList>
    </citation>
    <scope>NUCLEOTIDE SEQUENCE [LARGE SCALE GENOMIC DNA]</scope>
    <source>
        <strain evidence="4 5">DSM 100212</strain>
    </source>
</reference>
<gene>
    <name evidence="4" type="ORF">CLV74_12620</name>
</gene>
<dbReference type="GO" id="GO:0005509">
    <property type="term" value="F:calcium ion binding"/>
    <property type="evidence" value="ECO:0007669"/>
    <property type="project" value="InterPro"/>
</dbReference>
<sequence>MTLPRIAFALPLVLAAGTAFAAPGAHFIENWDLDGNGQVTLAEAEERRGDVFYTFDADEDGFIDGEEYKLFDEARANDMANEPGHGQGKGQGGMQNAEGGMHLAFNDTDGDGKVSRDEFVTRTKDWIAMMDRNTDGIVTSEDFGRQ</sequence>
<keyword evidence="5" id="KW-1185">Reference proteome</keyword>
<dbReference type="Pfam" id="PF13202">
    <property type="entry name" value="EF-hand_5"/>
    <property type="match status" value="2"/>
</dbReference>
<protein>
    <submittedName>
        <fullName evidence="4">EF hand domain-containing protein</fullName>
    </submittedName>
</protein>
<dbReference type="AlphaFoldDB" id="A0A2T0WC75"/>
<feature type="region of interest" description="Disordered" evidence="1">
    <location>
        <begin position="78"/>
        <end position="110"/>
    </location>
</feature>
<feature type="signal peptide" evidence="2">
    <location>
        <begin position="1"/>
        <end position="21"/>
    </location>
</feature>
<comment type="caution">
    <text evidence="4">The sequence shown here is derived from an EMBL/GenBank/DDBJ whole genome shotgun (WGS) entry which is preliminary data.</text>
</comment>
<dbReference type="PROSITE" id="PS50222">
    <property type="entry name" value="EF_HAND_2"/>
    <property type="match status" value="1"/>
</dbReference>
<evidence type="ECO:0000256" key="1">
    <source>
        <dbReference type="SAM" id="MobiDB-lite"/>
    </source>
</evidence>